<protein>
    <submittedName>
        <fullName evidence="1">Uncharacterized protein</fullName>
    </submittedName>
</protein>
<proteinExistence type="predicted"/>
<gene>
    <name evidence="1" type="ORF">A1355_00155</name>
</gene>
<dbReference type="Proteomes" id="UP000077628">
    <property type="component" value="Unassembled WGS sequence"/>
</dbReference>
<dbReference type="EMBL" id="LUUK01000169">
    <property type="protein sequence ID" value="OAI18322.1"/>
    <property type="molecule type" value="Genomic_DNA"/>
</dbReference>
<organism evidence="1 2">
    <name type="scientific">Methylomonas koyamae</name>
    <dbReference type="NCBI Taxonomy" id="702114"/>
    <lineage>
        <taxon>Bacteria</taxon>
        <taxon>Pseudomonadati</taxon>
        <taxon>Pseudomonadota</taxon>
        <taxon>Gammaproteobacteria</taxon>
        <taxon>Methylococcales</taxon>
        <taxon>Methylococcaceae</taxon>
        <taxon>Methylomonas</taxon>
    </lineage>
</organism>
<accession>A0A177NKD6</accession>
<sequence>MAIPGLHKLLAIKQERYQARECRFAEVCRVPARGGLDKCRVCDKSLRRSIRKGFLPILPALPIERNP</sequence>
<evidence type="ECO:0000313" key="1">
    <source>
        <dbReference type="EMBL" id="OAI18322.1"/>
    </source>
</evidence>
<dbReference type="AlphaFoldDB" id="A0A177NKD6"/>
<keyword evidence="2" id="KW-1185">Reference proteome</keyword>
<comment type="caution">
    <text evidence="1">The sequence shown here is derived from an EMBL/GenBank/DDBJ whole genome shotgun (WGS) entry which is preliminary data.</text>
</comment>
<evidence type="ECO:0000313" key="2">
    <source>
        <dbReference type="Proteomes" id="UP000077628"/>
    </source>
</evidence>
<name>A0A177NKD6_9GAMM</name>
<dbReference type="STRING" id="702114.A1355_00155"/>
<reference evidence="2" key="1">
    <citation type="submission" date="2016-03" db="EMBL/GenBank/DDBJ databases">
        <authorList>
            <person name="Heylen K."/>
            <person name="De Vos P."/>
            <person name="Vekeman B."/>
        </authorList>
    </citation>
    <scope>NUCLEOTIDE SEQUENCE [LARGE SCALE GENOMIC DNA]</scope>
    <source>
        <strain evidence="2">R-45383</strain>
    </source>
</reference>